<protein>
    <submittedName>
        <fullName evidence="2">Uncharacterized protein</fullName>
    </submittedName>
</protein>
<dbReference type="EMBL" id="SRLO01000270">
    <property type="protein sequence ID" value="TNN63575.1"/>
    <property type="molecule type" value="Genomic_DNA"/>
</dbReference>
<comment type="caution">
    <text evidence="2">The sequence shown here is derived from an EMBL/GenBank/DDBJ whole genome shotgun (WGS) entry which is preliminary data.</text>
</comment>
<evidence type="ECO:0000313" key="3">
    <source>
        <dbReference type="Proteomes" id="UP000314294"/>
    </source>
</evidence>
<dbReference type="AlphaFoldDB" id="A0A4Z2HE66"/>
<feature type="region of interest" description="Disordered" evidence="1">
    <location>
        <begin position="37"/>
        <end position="60"/>
    </location>
</feature>
<name>A0A4Z2HE66_9TELE</name>
<feature type="compositionally biased region" description="Polar residues" evidence="1">
    <location>
        <begin position="1"/>
        <end position="13"/>
    </location>
</feature>
<feature type="compositionally biased region" description="Polar residues" evidence="1">
    <location>
        <begin position="46"/>
        <end position="60"/>
    </location>
</feature>
<proteinExistence type="predicted"/>
<evidence type="ECO:0000256" key="1">
    <source>
        <dbReference type="SAM" id="MobiDB-lite"/>
    </source>
</evidence>
<organism evidence="2 3">
    <name type="scientific">Liparis tanakae</name>
    <name type="common">Tanaka's snailfish</name>
    <dbReference type="NCBI Taxonomy" id="230148"/>
    <lineage>
        <taxon>Eukaryota</taxon>
        <taxon>Metazoa</taxon>
        <taxon>Chordata</taxon>
        <taxon>Craniata</taxon>
        <taxon>Vertebrata</taxon>
        <taxon>Euteleostomi</taxon>
        <taxon>Actinopterygii</taxon>
        <taxon>Neopterygii</taxon>
        <taxon>Teleostei</taxon>
        <taxon>Neoteleostei</taxon>
        <taxon>Acanthomorphata</taxon>
        <taxon>Eupercaria</taxon>
        <taxon>Perciformes</taxon>
        <taxon>Cottioidei</taxon>
        <taxon>Cottales</taxon>
        <taxon>Liparidae</taxon>
        <taxon>Liparis</taxon>
    </lineage>
</organism>
<sequence>MLRGITWSSSQRTGGFFSPELRMSYDHPEERLRLNVKRQPAAGQLRAQQKTGNRSSSHAR</sequence>
<gene>
    <name evidence="2" type="ORF">EYF80_026227</name>
</gene>
<reference evidence="2 3" key="1">
    <citation type="submission" date="2019-03" db="EMBL/GenBank/DDBJ databases">
        <title>First draft genome of Liparis tanakae, snailfish: a comprehensive survey of snailfish specific genes.</title>
        <authorList>
            <person name="Kim W."/>
            <person name="Song I."/>
            <person name="Jeong J.-H."/>
            <person name="Kim D."/>
            <person name="Kim S."/>
            <person name="Ryu S."/>
            <person name="Song J.Y."/>
            <person name="Lee S.K."/>
        </authorList>
    </citation>
    <scope>NUCLEOTIDE SEQUENCE [LARGE SCALE GENOMIC DNA]</scope>
    <source>
        <tissue evidence="2">Muscle</tissue>
    </source>
</reference>
<keyword evidence="3" id="KW-1185">Reference proteome</keyword>
<accession>A0A4Z2HE66</accession>
<evidence type="ECO:0000313" key="2">
    <source>
        <dbReference type="EMBL" id="TNN63575.1"/>
    </source>
</evidence>
<feature type="region of interest" description="Disordered" evidence="1">
    <location>
        <begin position="1"/>
        <end position="24"/>
    </location>
</feature>
<dbReference type="Proteomes" id="UP000314294">
    <property type="component" value="Unassembled WGS sequence"/>
</dbReference>